<dbReference type="InterPro" id="IPR011761">
    <property type="entry name" value="ATP-grasp"/>
</dbReference>
<reference evidence="9 10" key="1">
    <citation type="submission" date="2007-06" db="EMBL/GenBank/DDBJ databases">
        <authorList>
            <person name="Shimkets L."/>
            <person name="Ferriera S."/>
            <person name="Johnson J."/>
            <person name="Kravitz S."/>
            <person name="Beeson K."/>
            <person name="Sutton G."/>
            <person name="Rogers Y.-H."/>
            <person name="Friedman R."/>
            <person name="Frazier M."/>
            <person name="Venter J.C."/>
        </authorList>
    </citation>
    <scope>NUCLEOTIDE SEQUENCE [LARGE SCALE GENOMIC DNA]</scope>
    <source>
        <strain evidence="9 10">SIR-1</strain>
    </source>
</reference>
<feature type="binding site" evidence="6">
    <location>
        <position position="170"/>
    </location>
    <ligand>
        <name>ATP</name>
        <dbReference type="ChEBI" id="CHEBI:30616"/>
    </ligand>
</feature>
<keyword evidence="10" id="KW-1185">Reference proteome</keyword>
<dbReference type="InterPro" id="IPR013815">
    <property type="entry name" value="ATP_grasp_subdomain_1"/>
</dbReference>
<dbReference type="Gene3D" id="3.40.50.20">
    <property type="match status" value="1"/>
</dbReference>
<evidence type="ECO:0000256" key="5">
    <source>
        <dbReference type="ARBA" id="ARBA00023239"/>
    </source>
</evidence>
<comment type="function">
    <text evidence="6">Catalyzes the ATP-dependent conversion of 5-aminoimidazole ribonucleotide (AIR) and HCO(3)(-) to N5-carboxyaminoimidazole ribonucleotide (N5-CAIR).</text>
</comment>
<comment type="pathway">
    <text evidence="6 7">Purine metabolism; IMP biosynthesis via de novo pathway; 5-amino-1-(5-phospho-D-ribosyl)imidazole-4-carboxylate from 5-amino-1-(5-phospho-D-ribosyl)imidazole (N5-CAIR route): step 1/2.</text>
</comment>
<dbReference type="Gene3D" id="3.30.470.20">
    <property type="entry name" value="ATP-grasp fold, B domain"/>
    <property type="match status" value="1"/>
</dbReference>
<dbReference type="Pfam" id="PF22660">
    <property type="entry name" value="RS_preATP-grasp-like"/>
    <property type="match status" value="1"/>
</dbReference>
<comment type="caution">
    <text evidence="6">Lacks conserved residue(s) required for the propagation of feature annotation.</text>
</comment>
<comment type="function">
    <text evidence="7">Catalyzes the ATP-dependent conversion of 5-aminoimidazole ribonucleotide (AIR) and HCO(3)- to N5-carboxyaminoimidazole ribonucleotide (N5-CAIR).</text>
</comment>
<dbReference type="SUPFAM" id="SSF52440">
    <property type="entry name" value="PreATP-grasp domain"/>
    <property type="match status" value="1"/>
</dbReference>
<keyword evidence="3" id="KW-0210">Decarboxylase</keyword>
<dbReference type="EC" id="6.3.4.18" evidence="6 7"/>
<dbReference type="GO" id="GO:0005524">
    <property type="term" value="F:ATP binding"/>
    <property type="evidence" value="ECO:0007669"/>
    <property type="project" value="UniProtKB-UniRule"/>
</dbReference>
<feature type="binding site" evidence="6">
    <location>
        <position position="86"/>
    </location>
    <ligand>
        <name>ATP</name>
        <dbReference type="ChEBI" id="CHEBI:30616"/>
    </ligand>
</feature>
<dbReference type="STRING" id="391625.PPSIR1_08262"/>
<dbReference type="Proteomes" id="UP000005801">
    <property type="component" value="Unassembled WGS sequence"/>
</dbReference>
<evidence type="ECO:0000256" key="4">
    <source>
        <dbReference type="ARBA" id="ARBA00022840"/>
    </source>
</evidence>
<name>A6GE27_9BACT</name>
<evidence type="ECO:0000256" key="3">
    <source>
        <dbReference type="ARBA" id="ARBA00022793"/>
    </source>
</evidence>
<dbReference type="EMBL" id="ABCS01000078">
    <property type="protein sequence ID" value="EDM75893.1"/>
    <property type="molecule type" value="Genomic_DNA"/>
</dbReference>
<dbReference type="PANTHER" id="PTHR11609:SF5">
    <property type="entry name" value="PHOSPHORIBOSYLAMINOIMIDAZOLE CARBOXYLASE"/>
    <property type="match status" value="1"/>
</dbReference>
<protein>
    <recommendedName>
        <fullName evidence="6 7">N5-carboxyaminoimidazole ribonucleotide synthase</fullName>
        <shortName evidence="6 7">N5-CAIR synthase</shortName>
        <ecNumber evidence="6 7">6.3.4.18</ecNumber>
    </recommendedName>
    <alternativeName>
        <fullName evidence="6 7">5-(carboxyamino)imidazole ribonucleotide synthetase</fullName>
    </alternativeName>
</protein>
<gene>
    <name evidence="6 7" type="primary">purK</name>
    <name evidence="9" type="ORF">PPSIR1_08262</name>
</gene>
<dbReference type="AlphaFoldDB" id="A6GE27"/>
<dbReference type="NCBIfam" id="NF004679">
    <property type="entry name" value="PRK06019.1-5"/>
    <property type="match status" value="1"/>
</dbReference>
<dbReference type="UniPathway" id="UPA00074">
    <property type="reaction ID" value="UER00942"/>
</dbReference>
<comment type="subunit">
    <text evidence="6 7">Homodimer.</text>
</comment>
<dbReference type="GO" id="GO:0004638">
    <property type="term" value="F:phosphoribosylaminoimidazole carboxylase activity"/>
    <property type="evidence" value="ECO:0007669"/>
    <property type="project" value="InterPro"/>
</dbReference>
<organism evidence="9 10">
    <name type="scientific">Plesiocystis pacifica SIR-1</name>
    <dbReference type="NCBI Taxonomy" id="391625"/>
    <lineage>
        <taxon>Bacteria</taxon>
        <taxon>Pseudomonadati</taxon>
        <taxon>Myxococcota</taxon>
        <taxon>Polyangia</taxon>
        <taxon>Nannocystales</taxon>
        <taxon>Nannocystaceae</taxon>
        <taxon>Plesiocystis</taxon>
    </lineage>
</organism>
<keyword evidence="2 6" id="KW-0658">Purine biosynthesis</keyword>
<dbReference type="PANTHER" id="PTHR11609">
    <property type="entry name" value="PURINE BIOSYNTHESIS PROTEIN 6/7, PUR6/7"/>
    <property type="match status" value="1"/>
</dbReference>
<keyword evidence="6 7" id="KW-0436">Ligase</keyword>
<evidence type="ECO:0000259" key="8">
    <source>
        <dbReference type="PROSITE" id="PS50975"/>
    </source>
</evidence>
<dbReference type="InterPro" id="IPR016185">
    <property type="entry name" value="PreATP-grasp_dom_sf"/>
</dbReference>
<dbReference type="Gene3D" id="3.30.1490.20">
    <property type="entry name" value="ATP-grasp fold, A domain"/>
    <property type="match status" value="1"/>
</dbReference>
<dbReference type="GO" id="GO:0005829">
    <property type="term" value="C:cytosol"/>
    <property type="evidence" value="ECO:0007669"/>
    <property type="project" value="TreeGrafter"/>
</dbReference>
<feature type="binding site" evidence="6">
    <location>
        <position position="126"/>
    </location>
    <ligand>
        <name>ATP</name>
        <dbReference type="ChEBI" id="CHEBI:30616"/>
    </ligand>
</feature>
<keyword evidence="1 6" id="KW-0547">Nucleotide-binding</keyword>
<evidence type="ECO:0000313" key="9">
    <source>
        <dbReference type="EMBL" id="EDM75893.1"/>
    </source>
</evidence>
<dbReference type="PROSITE" id="PS50975">
    <property type="entry name" value="ATP_GRASP"/>
    <property type="match status" value="1"/>
</dbReference>
<dbReference type="InterPro" id="IPR054350">
    <property type="entry name" value="PurT/PurK_preATP-grasp"/>
</dbReference>
<evidence type="ECO:0000256" key="6">
    <source>
        <dbReference type="HAMAP-Rule" id="MF_01928"/>
    </source>
</evidence>
<dbReference type="eggNOG" id="COG0026">
    <property type="taxonomic scope" value="Bacteria"/>
</dbReference>
<dbReference type="SUPFAM" id="SSF56059">
    <property type="entry name" value="Glutathione synthetase ATP-binding domain-like"/>
    <property type="match status" value="1"/>
</dbReference>
<dbReference type="GO" id="GO:0034028">
    <property type="term" value="F:5-(carboxyamino)imidazole ribonucleotide synthase activity"/>
    <property type="evidence" value="ECO:0007669"/>
    <property type="project" value="UniProtKB-UniRule"/>
</dbReference>
<dbReference type="Pfam" id="PF02222">
    <property type="entry name" value="ATP-grasp"/>
    <property type="match status" value="1"/>
</dbReference>
<dbReference type="NCBIfam" id="TIGR01161">
    <property type="entry name" value="purK"/>
    <property type="match status" value="1"/>
</dbReference>
<dbReference type="OrthoDB" id="9804625at2"/>
<comment type="similarity">
    <text evidence="6 7">Belongs to the PurK/PurT family.</text>
</comment>
<dbReference type="HAMAP" id="MF_01928">
    <property type="entry name" value="PurK"/>
    <property type="match status" value="1"/>
</dbReference>
<dbReference type="InterPro" id="IPR005875">
    <property type="entry name" value="PurK"/>
</dbReference>
<feature type="binding site" evidence="6">
    <location>
        <begin position="162"/>
        <end position="165"/>
    </location>
    <ligand>
        <name>ATP</name>
        <dbReference type="ChEBI" id="CHEBI:30616"/>
    </ligand>
</feature>
<dbReference type="GO" id="GO:0006189">
    <property type="term" value="P:'de novo' IMP biosynthetic process"/>
    <property type="evidence" value="ECO:0007669"/>
    <property type="project" value="UniProtKB-UniRule"/>
</dbReference>
<comment type="catalytic activity">
    <reaction evidence="6 7">
        <text>5-amino-1-(5-phospho-beta-D-ribosyl)imidazole + hydrogencarbonate + ATP = 5-carboxyamino-1-(5-phospho-D-ribosyl)imidazole + ADP + phosphate + 2 H(+)</text>
        <dbReference type="Rhea" id="RHEA:19317"/>
        <dbReference type="ChEBI" id="CHEBI:15378"/>
        <dbReference type="ChEBI" id="CHEBI:17544"/>
        <dbReference type="ChEBI" id="CHEBI:30616"/>
        <dbReference type="ChEBI" id="CHEBI:43474"/>
        <dbReference type="ChEBI" id="CHEBI:58730"/>
        <dbReference type="ChEBI" id="CHEBI:137981"/>
        <dbReference type="ChEBI" id="CHEBI:456216"/>
        <dbReference type="EC" id="6.3.4.18"/>
    </reaction>
</comment>
<evidence type="ECO:0000256" key="1">
    <source>
        <dbReference type="ARBA" id="ARBA00022741"/>
    </source>
</evidence>
<feature type="domain" description="ATP-grasp" evidence="8">
    <location>
        <begin position="90"/>
        <end position="277"/>
    </location>
</feature>
<dbReference type="GO" id="GO:0046872">
    <property type="term" value="F:metal ion binding"/>
    <property type="evidence" value="ECO:0007669"/>
    <property type="project" value="InterPro"/>
</dbReference>
<sequence>MLALAGARLGLQMRFFDPSDTGPCVGLGERFVGDWNDEALVRDFLSGCDVVTLENEWVDLDTVAGLMPEGVPLLPGKQTLDWISNKLVQKQHAVDSDLPVGPFRACGSVDEVLAAGEAFSYPIVLKGLEHGYDGYGTGTAADAEQARAEYERLAQDGVVLVESFVPFVRELSVIVARRPDGVDEVYPVLYTRQKDHRCDAVEIPAPCPDAVAARAQELGRKAAAAYDCVGVVAVEMFELPSGELYLNELAPRPHNSGHLTIDACVTSQFENHLRAVLGWPLGATRLRQPAAVMVNILGTRDGLSNARGVEAALTVPDASVHLYGKQKVRPGRKMGHVTVVAEDLETAREHAREAAGKIEL</sequence>
<proteinExistence type="inferred from homology"/>
<comment type="caution">
    <text evidence="9">The sequence shown here is derived from an EMBL/GenBank/DDBJ whole genome shotgun (WGS) entry which is preliminary data.</text>
</comment>
<evidence type="ECO:0000256" key="2">
    <source>
        <dbReference type="ARBA" id="ARBA00022755"/>
    </source>
</evidence>
<dbReference type="InterPro" id="IPR011054">
    <property type="entry name" value="Rudment_hybrid_motif"/>
</dbReference>
<dbReference type="InterPro" id="IPR040686">
    <property type="entry name" value="PurK_C"/>
</dbReference>
<dbReference type="Pfam" id="PF17769">
    <property type="entry name" value="PurK_C"/>
    <property type="match status" value="1"/>
</dbReference>
<keyword evidence="4 6" id="KW-0067">ATP-binding</keyword>
<dbReference type="InterPro" id="IPR003135">
    <property type="entry name" value="ATP-grasp_carboxylate-amine"/>
</dbReference>
<feature type="binding site" evidence="6">
    <location>
        <begin position="247"/>
        <end position="248"/>
    </location>
    <ligand>
        <name>ATP</name>
        <dbReference type="ChEBI" id="CHEBI:30616"/>
    </ligand>
</feature>
<accession>A6GE27</accession>
<evidence type="ECO:0000256" key="7">
    <source>
        <dbReference type="RuleBase" id="RU361200"/>
    </source>
</evidence>
<dbReference type="SUPFAM" id="SSF51246">
    <property type="entry name" value="Rudiment single hybrid motif"/>
    <property type="match status" value="1"/>
</dbReference>
<evidence type="ECO:0000313" key="10">
    <source>
        <dbReference type="Proteomes" id="UP000005801"/>
    </source>
</evidence>
<keyword evidence="5" id="KW-0456">Lyase</keyword>
<dbReference type="FunFam" id="3.30.470.20:FF:000037">
    <property type="entry name" value="Phosphoribosylaminoimidazole carboxylase, chloroplastic"/>
    <property type="match status" value="1"/>
</dbReference>